<evidence type="ECO:0000259" key="9">
    <source>
        <dbReference type="PROSITE" id="PS50939"/>
    </source>
</evidence>
<dbReference type="Gene3D" id="1.20.120.1770">
    <property type="match status" value="1"/>
</dbReference>
<evidence type="ECO:0000256" key="5">
    <source>
        <dbReference type="ARBA" id="ARBA00022989"/>
    </source>
</evidence>
<sequence length="270" mass="30860">MALCCLTLLLGLFVPFHPIYAQISSTNELAQVQNERTILLKLDTKINEMEVQNHGTPLQRPETANKTTDVNVTSYKDKGHILTRDHQHHFKNVIKVYRILILIGWGILLPIGVIIARYFRNFPLLCDAWFKYHIACQTLGYIMGTIGWSMGLWLGMSSKYLISKTQSTLSIIAFTLINVQMLATLMRLNKEAGYCKCWNICHHLVGYSIIGIVIANIHAGFHAETLKRVYDGILGVLTVLVVTLEIHRCKFKIMHYAVNIYRELWNREGS</sequence>
<dbReference type="GO" id="GO:0016020">
    <property type="term" value="C:membrane"/>
    <property type="evidence" value="ECO:0007669"/>
    <property type="project" value="UniProtKB-SubCell"/>
</dbReference>
<dbReference type="PROSITE" id="PS50939">
    <property type="entry name" value="CYTOCHROME_B561"/>
    <property type="match status" value="1"/>
</dbReference>
<feature type="transmembrane region" description="Helical" evidence="7">
    <location>
        <begin position="139"/>
        <end position="156"/>
    </location>
</feature>
<dbReference type="InterPro" id="IPR006593">
    <property type="entry name" value="Cyt_b561/ferric_Rdtase_TM"/>
</dbReference>
<proteinExistence type="predicted"/>
<feature type="chain" id="PRO_5016630939" evidence="8">
    <location>
        <begin position="22"/>
        <end position="270"/>
    </location>
</feature>
<evidence type="ECO:0000256" key="4">
    <source>
        <dbReference type="ARBA" id="ARBA00022982"/>
    </source>
</evidence>
<feature type="domain" description="Cytochrome b561" evidence="9">
    <location>
        <begin position="58"/>
        <end position="258"/>
    </location>
</feature>
<comment type="caution">
    <text evidence="10">The sequence shown here is derived from an EMBL/GenBank/DDBJ whole genome shotgun (WGS) entry which is preliminary data.</text>
</comment>
<dbReference type="Proteomes" id="UP000257109">
    <property type="component" value="Unassembled WGS sequence"/>
</dbReference>
<organism evidence="10 11">
    <name type="scientific">Mucuna pruriens</name>
    <name type="common">Velvet bean</name>
    <name type="synonym">Dolichos pruriens</name>
    <dbReference type="NCBI Taxonomy" id="157652"/>
    <lineage>
        <taxon>Eukaryota</taxon>
        <taxon>Viridiplantae</taxon>
        <taxon>Streptophyta</taxon>
        <taxon>Embryophyta</taxon>
        <taxon>Tracheophyta</taxon>
        <taxon>Spermatophyta</taxon>
        <taxon>Magnoliopsida</taxon>
        <taxon>eudicotyledons</taxon>
        <taxon>Gunneridae</taxon>
        <taxon>Pentapetalae</taxon>
        <taxon>rosids</taxon>
        <taxon>fabids</taxon>
        <taxon>Fabales</taxon>
        <taxon>Fabaceae</taxon>
        <taxon>Papilionoideae</taxon>
        <taxon>50 kb inversion clade</taxon>
        <taxon>NPAAA clade</taxon>
        <taxon>indigoferoid/millettioid clade</taxon>
        <taxon>Phaseoleae</taxon>
        <taxon>Mucuna</taxon>
    </lineage>
</organism>
<comment type="subcellular location">
    <subcellularLocation>
        <location evidence="1">Membrane</location>
    </subcellularLocation>
</comment>
<feature type="transmembrane region" description="Helical" evidence="7">
    <location>
        <begin position="200"/>
        <end position="223"/>
    </location>
</feature>
<name>A0A371IHX1_MUCPR</name>
<feature type="transmembrane region" description="Helical" evidence="7">
    <location>
        <begin position="168"/>
        <end position="188"/>
    </location>
</feature>
<evidence type="ECO:0000256" key="7">
    <source>
        <dbReference type="SAM" id="Phobius"/>
    </source>
</evidence>
<evidence type="ECO:0000313" key="10">
    <source>
        <dbReference type="EMBL" id="RDY14575.1"/>
    </source>
</evidence>
<feature type="transmembrane region" description="Helical" evidence="7">
    <location>
        <begin position="96"/>
        <end position="119"/>
    </location>
</feature>
<dbReference type="SMART" id="SM00665">
    <property type="entry name" value="B561"/>
    <property type="match status" value="1"/>
</dbReference>
<keyword evidence="8" id="KW-0732">Signal</keyword>
<dbReference type="PANTHER" id="PTHR23130:SF175">
    <property type="entry name" value="CYTOCHROME B561 AND DOMON DOMAIN-CONTAINING PROTEIN"/>
    <property type="match status" value="1"/>
</dbReference>
<evidence type="ECO:0000256" key="6">
    <source>
        <dbReference type="ARBA" id="ARBA00023136"/>
    </source>
</evidence>
<gene>
    <name evidence="10" type="ORF">CR513_00352</name>
</gene>
<evidence type="ECO:0000313" key="11">
    <source>
        <dbReference type="Proteomes" id="UP000257109"/>
    </source>
</evidence>
<dbReference type="PANTHER" id="PTHR23130">
    <property type="entry name" value="CYTOCHROME B561 AND DOMON DOMAIN-CONTAINING PROTEIN"/>
    <property type="match status" value="1"/>
</dbReference>
<dbReference type="CDD" id="cd08760">
    <property type="entry name" value="Cyt_b561_FRRS1_like"/>
    <property type="match status" value="1"/>
</dbReference>
<evidence type="ECO:0000256" key="3">
    <source>
        <dbReference type="ARBA" id="ARBA00022692"/>
    </source>
</evidence>
<evidence type="ECO:0000256" key="1">
    <source>
        <dbReference type="ARBA" id="ARBA00004370"/>
    </source>
</evidence>
<dbReference type="EMBL" id="QJKJ01000053">
    <property type="protein sequence ID" value="RDY14575.1"/>
    <property type="molecule type" value="Genomic_DNA"/>
</dbReference>
<dbReference type="STRING" id="157652.A0A371IHX1"/>
<protein>
    <submittedName>
        <fullName evidence="10">Cytochrome b561 and DOMON domain-containing protein</fullName>
    </submittedName>
</protein>
<accession>A0A371IHX1</accession>
<reference evidence="10" key="1">
    <citation type="submission" date="2018-05" db="EMBL/GenBank/DDBJ databases">
        <title>Draft genome of Mucuna pruriens seed.</title>
        <authorList>
            <person name="Nnadi N.E."/>
            <person name="Vos R."/>
            <person name="Hasami M.H."/>
            <person name="Devisetty U.K."/>
            <person name="Aguiy J.C."/>
        </authorList>
    </citation>
    <scope>NUCLEOTIDE SEQUENCE [LARGE SCALE GENOMIC DNA]</scope>
    <source>
        <strain evidence="10">JCA_2017</strain>
    </source>
</reference>
<evidence type="ECO:0000256" key="2">
    <source>
        <dbReference type="ARBA" id="ARBA00022448"/>
    </source>
</evidence>
<keyword evidence="2" id="KW-0813">Transport</keyword>
<feature type="signal peptide" evidence="8">
    <location>
        <begin position="1"/>
        <end position="21"/>
    </location>
</feature>
<dbReference type="OrthoDB" id="19261at2759"/>
<keyword evidence="11" id="KW-1185">Reference proteome</keyword>
<dbReference type="AlphaFoldDB" id="A0A371IHX1"/>
<keyword evidence="5 7" id="KW-1133">Transmembrane helix</keyword>
<keyword evidence="3 7" id="KW-0812">Transmembrane</keyword>
<feature type="non-terminal residue" evidence="10">
    <location>
        <position position="1"/>
    </location>
</feature>
<evidence type="ECO:0000256" key="8">
    <source>
        <dbReference type="SAM" id="SignalP"/>
    </source>
</evidence>
<keyword evidence="4" id="KW-0249">Electron transport</keyword>
<feature type="transmembrane region" description="Helical" evidence="7">
    <location>
        <begin position="229"/>
        <end position="246"/>
    </location>
</feature>
<keyword evidence="6 7" id="KW-0472">Membrane</keyword>